<evidence type="ECO:0000259" key="7">
    <source>
        <dbReference type="Pfam" id="PF08281"/>
    </source>
</evidence>
<gene>
    <name evidence="8" type="ORF">LZ495_12105</name>
</gene>
<dbReference type="Proteomes" id="UP001165378">
    <property type="component" value="Unassembled WGS sequence"/>
</dbReference>
<reference evidence="8" key="1">
    <citation type="submission" date="2022-01" db="EMBL/GenBank/DDBJ databases">
        <title>Genome-Based Taxonomic Classification of the Phylum Actinobacteria.</title>
        <authorList>
            <person name="Gao Y."/>
        </authorList>
    </citation>
    <scope>NUCLEOTIDE SEQUENCE</scope>
    <source>
        <strain evidence="8">KLBMP 8922</strain>
    </source>
</reference>
<keyword evidence="4" id="KW-0804">Transcription</keyword>
<feature type="domain" description="RNA polymerase sigma factor 70 region 4 type 2" evidence="7">
    <location>
        <begin position="137"/>
        <end position="188"/>
    </location>
</feature>
<protein>
    <submittedName>
        <fullName evidence="8">Sigma-70 family RNA polymerase sigma factor</fullName>
    </submittedName>
</protein>
<feature type="compositionally biased region" description="Basic and acidic residues" evidence="5">
    <location>
        <begin position="27"/>
        <end position="36"/>
    </location>
</feature>
<evidence type="ECO:0000256" key="3">
    <source>
        <dbReference type="ARBA" id="ARBA00023082"/>
    </source>
</evidence>
<organism evidence="8 9">
    <name type="scientific">Yinghuangia soli</name>
    <dbReference type="NCBI Taxonomy" id="2908204"/>
    <lineage>
        <taxon>Bacteria</taxon>
        <taxon>Bacillati</taxon>
        <taxon>Actinomycetota</taxon>
        <taxon>Actinomycetes</taxon>
        <taxon>Kitasatosporales</taxon>
        <taxon>Streptomycetaceae</taxon>
        <taxon>Yinghuangia</taxon>
    </lineage>
</organism>
<dbReference type="AlphaFoldDB" id="A0AA41PY87"/>
<dbReference type="RefSeq" id="WP_235052123.1">
    <property type="nucleotide sequence ID" value="NZ_JAKFHA010000005.1"/>
</dbReference>
<evidence type="ECO:0000313" key="9">
    <source>
        <dbReference type="Proteomes" id="UP001165378"/>
    </source>
</evidence>
<dbReference type="InterPro" id="IPR013324">
    <property type="entry name" value="RNA_pol_sigma_r3/r4-like"/>
</dbReference>
<keyword evidence="2" id="KW-0805">Transcription regulation</keyword>
<keyword evidence="3" id="KW-0731">Sigma factor</keyword>
<dbReference type="NCBIfam" id="TIGR02937">
    <property type="entry name" value="sigma70-ECF"/>
    <property type="match status" value="1"/>
</dbReference>
<dbReference type="InterPro" id="IPR007627">
    <property type="entry name" value="RNA_pol_sigma70_r2"/>
</dbReference>
<dbReference type="CDD" id="cd06171">
    <property type="entry name" value="Sigma70_r4"/>
    <property type="match status" value="1"/>
</dbReference>
<dbReference type="InterPro" id="IPR014284">
    <property type="entry name" value="RNA_pol_sigma-70_dom"/>
</dbReference>
<dbReference type="GO" id="GO:0006352">
    <property type="term" value="P:DNA-templated transcription initiation"/>
    <property type="evidence" value="ECO:0007669"/>
    <property type="project" value="InterPro"/>
</dbReference>
<feature type="region of interest" description="Disordered" evidence="5">
    <location>
        <begin position="1"/>
        <end position="36"/>
    </location>
</feature>
<dbReference type="PANTHER" id="PTHR43133">
    <property type="entry name" value="RNA POLYMERASE ECF-TYPE SIGMA FACTO"/>
    <property type="match status" value="1"/>
</dbReference>
<dbReference type="InterPro" id="IPR039425">
    <property type="entry name" value="RNA_pol_sigma-70-like"/>
</dbReference>
<dbReference type="SUPFAM" id="SSF88659">
    <property type="entry name" value="Sigma3 and sigma4 domains of RNA polymerase sigma factors"/>
    <property type="match status" value="1"/>
</dbReference>
<feature type="domain" description="RNA polymerase sigma-70 region 2" evidence="6">
    <location>
        <begin position="43"/>
        <end position="104"/>
    </location>
</feature>
<dbReference type="SUPFAM" id="SSF88946">
    <property type="entry name" value="Sigma2 domain of RNA polymerase sigma factors"/>
    <property type="match status" value="1"/>
</dbReference>
<accession>A0AA41PY87</accession>
<name>A0AA41PY87_9ACTN</name>
<dbReference type="GO" id="GO:0016987">
    <property type="term" value="F:sigma factor activity"/>
    <property type="evidence" value="ECO:0007669"/>
    <property type="project" value="UniProtKB-KW"/>
</dbReference>
<evidence type="ECO:0000256" key="2">
    <source>
        <dbReference type="ARBA" id="ARBA00023015"/>
    </source>
</evidence>
<dbReference type="InterPro" id="IPR013249">
    <property type="entry name" value="RNA_pol_sigma70_r4_t2"/>
</dbReference>
<dbReference type="PANTHER" id="PTHR43133:SF59">
    <property type="entry name" value="ECF RNA POLYMERASE SIGMA FACTOR SIGR"/>
    <property type="match status" value="1"/>
</dbReference>
<dbReference type="InterPro" id="IPR013325">
    <property type="entry name" value="RNA_pol_sigma_r2"/>
</dbReference>
<comment type="caution">
    <text evidence="8">The sequence shown here is derived from an EMBL/GenBank/DDBJ whole genome shotgun (WGS) entry which is preliminary data.</text>
</comment>
<dbReference type="InterPro" id="IPR036388">
    <property type="entry name" value="WH-like_DNA-bd_sf"/>
</dbReference>
<dbReference type="EMBL" id="JAKFHA010000005">
    <property type="protein sequence ID" value="MCF2527958.1"/>
    <property type="molecule type" value="Genomic_DNA"/>
</dbReference>
<dbReference type="Gene3D" id="1.10.10.10">
    <property type="entry name" value="Winged helix-like DNA-binding domain superfamily/Winged helix DNA-binding domain"/>
    <property type="match status" value="1"/>
</dbReference>
<proteinExistence type="inferred from homology"/>
<evidence type="ECO:0000259" key="6">
    <source>
        <dbReference type="Pfam" id="PF04542"/>
    </source>
</evidence>
<evidence type="ECO:0000313" key="8">
    <source>
        <dbReference type="EMBL" id="MCF2527958.1"/>
    </source>
</evidence>
<keyword evidence="9" id="KW-1185">Reference proteome</keyword>
<comment type="similarity">
    <text evidence="1">Belongs to the sigma-70 factor family. ECF subfamily.</text>
</comment>
<sequence>MAARHRRPAEQDTGQGDTTGRPAAAGRETREERDARFERDAVAHLNRLYAAGLRMTGNRTEAEDLVQETYVRAYRVFDRISCDADLAAFLFRMQNNVWENSYRHDDSAREVALLDAPDGHYWRSSEIAAFKQLSDAALVDAFAALPAELRVALYFADVEGYSYQEIAEITEVPRSIVMTRLFQGRRRLRGLLMEHAMRRTLRRGVPDDGRVVA</sequence>
<evidence type="ECO:0000256" key="5">
    <source>
        <dbReference type="SAM" id="MobiDB-lite"/>
    </source>
</evidence>
<dbReference type="Pfam" id="PF08281">
    <property type="entry name" value="Sigma70_r4_2"/>
    <property type="match status" value="1"/>
</dbReference>
<dbReference type="Pfam" id="PF04542">
    <property type="entry name" value="Sigma70_r2"/>
    <property type="match status" value="1"/>
</dbReference>
<dbReference type="GO" id="GO:0003677">
    <property type="term" value="F:DNA binding"/>
    <property type="evidence" value="ECO:0007669"/>
    <property type="project" value="InterPro"/>
</dbReference>
<evidence type="ECO:0000256" key="4">
    <source>
        <dbReference type="ARBA" id="ARBA00023163"/>
    </source>
</evidence>
<evidence type="ECO:0000256" key="1">
    <source>
        <dbReference type="ARBA" id="ARBA00010641"/>
    </source>
</evidence>
<dbReference type="Gene3D" id="1.10.1740.10">
    <property type="match status" value="1"/>
</dbReference>